<keyword evidence="4 7" id="KW-0812">Transmembrane</keyword>
<keyword evidence="3" id="KW-1003">Cell membrane</keyword>
<reference evidence="8 9" key="1">
    <citation type="submission" date="2018-10" db="EMBL/GenBank/DDBJ databases">
        <title>Natrarchaeobius chitinivorans gen. nov., sp. nov., and Natrarchaeobius haloalkaliphilus sp. nov., alkaliphilic, chitin-utilizing haloarchaea from hypersaline alkaline lakes.</title>
        <authorList>
            <person name="Sorokin D.Y."/>
            <person name="Elcheninov A.G."/>
            <person name="Kostrikina N.A."/>
            <person name="Bale N.J."/>
            <person name="Sinninghe Damste J.S."/>
            <person name="Khijniak T.V."/>
            <person name="Kublanov I.V."/>
            <person name="Toshchakov S.V."/>
        </authorList>
    </citation>
    <scope>NUCLEOTIDE SEQUENCE [LARGE SCALE GENOMIC DNA]</scope>
    <source>
        <strain evidence="8 9">AArcht-Sl</strain>
    </source>
</reference>
<evidence type="ECO:0000256" key="2">
    <source>
        <dbReference type="ARBA" id="ARBA00011061"/>
    </source>
</evidence>
<feature type="transmembrane region" description="Helical" evidence="7">
    <location>
        <begin position="287"/>
        <end position="310"/>
    </location>
</feature>
<organism evidence="8 9">
    <name type="scientific">Natrarchaeobius halalkaliphilus</name>
    <dbReference type="NCBI Taxonomy" id="1679091"/>
    <lineage>
        <taxon>Archaea</taxon>
        <taxon>Methanobacteriati</taxon>
        <taxon>Methanobacteriota</taxon>
        <taxon>Stenosarchaea group</taxon>
        <taxon>Halobacteria</taxon>
        <taxon>Halobacteriales</taxon>
        <taxon>Natrialbaceae</taxon>
        <taxon>Natrarchaeobius</taxon>
    </lineage>
</organism>
<feature type="transmembrane region" description="Helical" evidence="7">
    <location>
        <begin position="316"/>
        <end position="335"/>
    </location>
</feature>
<proteinExistence type="inferred from homology"/>
<name>A0A3N6P6S9_9EURY</name>
<accession>A0A3N6P6S9</accession>
<feature type="transmembrane region" description="Helical" evidence="7">
    <location>
        <begin position="39"/>
        <end position="58"/>
    </location>
</feature>
<comment type="similarity">
    <text evidence="2">Belongs to the UPF0104 family.</text>
</comment>
<evidence type="ECO:0000313" key="9">
    <source>
        <dbReference type="Proteomes" id="UP000273828"/>
    </source>
</evidence>
<evidence type="ECO:0000256" key="5">
    <source>
        <dbReference type="ARBA" id="ARBA00022989"/>
    </source>
</evidence>
<keyword evidence="5 7" id="KW-1133">Transmembrane helix</keyword>
<keyword evidence="9" id="KW-1185">Reference proteome</keyword>
<evidence type="ECO:0000256" key="6">
    <source>
        <dbReference type="ARBA" id="ARBA00023136"/>
    </source>
</evidence>
<sequence>MRWRRAAGGLALAVGVVVLLVYGIGWETVTETVSEAHPGLLAGAILSGLCMLALRGLVVGRLLAPVQGGARGNAFVAAYLSGYFARSALPWGRSTGTPITAYLLAEGSNSQFEDNLAVVAAAEGFNAIASVVVAVTGFVVYTAASDSDALNAVSAAITVAGIVAVAATVLVVVVFNRGVARRVVARIAAGGEAILEKLPRVNDVRGRLTDRIDGFFDTLETIGASRRALAAAIGIAIASWVFNALPLYLCLLAVGVDAPLAVALVCAPLASFGGVVPLPGGSGGIEVVLTALLVATLGLPTGVAAGVAVLYRLTTYWTHLVIGGCVASAVSMVGMSRFG</sequence>
<evidence type="ECO:0000256" key="1">
    <source>
        <dbReference type="ARBA" id="ARBA00004651"/>
    </source>
</evidence>
<dbReference type="InterPro" id="IPR022791">
    <property type="entry name" value="L-PG_synthase/AglD"/>
</dbReference>
<dbReference type="EMBL" id="REFY01000002">
    <property type="protein sequence ID" value="RQG91575.1"/>
    <property type="molecule type" value="Genomic_DNA"/>
</dbReference>
<dbReference type="PANTHER" id="PTHR39087:SF2">
    <property type="entry name" value="UPF0104 MEMBRANE PROTEIN MJ1595"/>
    <property type="match status" value="1"/>
</dbReference>
<dbReference type="OrthoDB" id="15513at2157"/>
<dbReference type="NCBIfam" id="TIGR00374">
    <property type="entry name" value="flippase-like domain"/>
    <property type="match status" value="1"/>
</dbReference>
<evidence type="ECO:0000256" key="4">
    <source>
        <dbReference type="ARBA" id="ARBA00022692"/>
    </source>
</evidence>
<feature type="transmembrane region" description="Helical" evidence="7">
    <location>
        <begin position="228"/>
        <end position="254"/>
    </location>
</feature>
<feature type="transmembrane region" description="Helical" evidence="7">
    <location>
        <begin position="260"/>
        <end position="280"/>
    </location>
</feature>
<dbReference type="Pfam" id="PF03706">
    <property type="entry name" value="LPG_synthase_TM"/>
    <property type="match status" value="1"/>
</dbReference>
<protein>
    <submittedName>
        <fullName evidence="8">UPF0104 family protein</fullName>
    </submittedName>
</protein>
<evidence type="ECO:0000256" key="7">
    <source>
        <dbReference type="SAM" id="Phobius"/>
    </source>
</evidence>
<dbReference type="PANTHER" id="PTHR39087">
    <property type="entry name" value="UPF0104 MEMBRANE PROTEIN MJ1595"/>
    <property type="match status" value="1"/>
</dbReference>
<dbReference type="Proteomes" id="UP000273828">
    <property type="component" value="Unassembled WGS sequence"/>
</dbReference>
<dbReference type="GO" id="GO:0005886">
    <property type="term" value="C:plasma membrane"/>
    <property type="evidence" value="ECO:0007669"/>
    <property type="project" value="UniProtKB-SubCell"/>
</dbReference>
<keyword evidence="6 7" id="KW-0472">Membrane</keyword>
<comment type="caution">
    <text evidence="8">The sequence shown here is derived from an EMBL/GenBank/DDBJ whole genome shotgun (WGS) entry which is preliminary data.</text>
</comment>
<gene>
    <name evidence="8" type="ORF">EA462_06370</name>
</gene>
<evidence type="ECO:0000256" key="3">
    <source>
        <dbReference type="ARBA" id="ARBA00022475"/>
    </source>
</evidence>
<feature type="transmembrane region" description="Helical" evidence="7">
    <location>
        <begin position="116"/>
        <end position="141"/>
    </location>
</feature>
<comment type="subcellular location">
    <subcellularLocation>
        <location evidence="1">Cell membrane</location>
        <topology evidence="1">Multi-pass membrane protein</topology>
    </subcellularLocation>
</comment>
<evidence type="ECO:0000313" key="8">
    <source>
        <dbReference type="EMBL" id="RQG91575.1"/>
    </source>
</evidence>
<dbReference type="RefSeq" id="WP_124177705.1">
    <property type="nucleotide sequence ID" value="NZ_REFY01000002.1"/>
</dbReference>
<dbReference type="AlphaFoldDB" id="A0A3N6P6S9"/>
<feature type="transmembrane region" description="Helical" evidence="7">
    <location>
        <begin position="153"/>
        <end position="176"/>
    </location>
</feature>